<dbReference type="Pfam" id="PF09643">
    <property type="entry name" value="YopX"/>
    <property type="match status" value="1"/>
</dbReference>
<sequence length="137" mass="15498">MRDLLFRGQTRRKGERVLMNGKPIDANWVYGGIFQGKGDFSVIYTYEPIKKMPVYTDTVGQYAGIDDKNGTKVFEGDILKLKHRLYVIEWKSGCLYASQKSYLKDSVSTFYKPVDNLIAEGAGVIGNIYDNPELLEG</sequence>
<dbReference type="InterPro" id="IPR019096">
    <property type="entry name" value="YopX_protein"/>
</dbReference>
<evidence type="ECO:0000313" key="2">
    <source>
        <dbReference type="EMBL" id="MEQ2440140.1"/>
    </source>
</evidence>
<reference evidence="2 3" key="1">
    <citation type="submission" date="2024-03" db="EMBL/GenBank/DDBJ databases">
        <title>Human intestinal bacterial collection.</title>
        <authorList>
            <person name="Pauvert C."/>
            <person name="Hitch T.C.A."/>
            <person name="Clavel T."/>
        </authorList>
    </citation>
    <scope>NUCLEOTIDE SEQUENCE [LARGE SCALE GENOMIC DNA]</scope>
    <source>
        <strain evidence="2 3">CLA-JM-H44</strain>
    </source>
</reference>
<evidence type="ECO:0000259" key="1">
    <source>
        <dbReference type="Pfam" id="PF09643"/>
    </source>
</evidence>
<comment type="caution">
    <text evidence="2">The sequence shown here is derived from an EMBL/GenBank/DDBJ whole genome shotgun (WGS) entry which is preliminary data.</text>
</comment>
<keyword evidence="3" id="KW-1185">Reference proteome</keyword>
<proteinExistence type="predicted"/>
<organism evidence="2 3">
    <name type="scientific">Solibaculum intestinale</name>
    <dbReference type="NCBI Taxonomy" id="3133165"/>
    <lineage>
        <taxon>Bacteria</taxon>
        <taxon>Bacillati</taxon>
        <taxon>Bacillota</taxon>
        <taxon>Clostridia</taxon>
        <taxon>Eubacteriales</taxon>
        <taxon>Oscillospiraceae</taxon>
        <taxon>Solibaculum</taxon>
    </lineage>
</organism>
<dbReference type="SUPFAM" id="SSF159006">
    <property type="entry name" value="YopX-like"/>
    <property type="match status" value="1"/>
</dbReference>
<name>A0ABV1DYM6_9FIRM</name>
<evidence type="ECO:0000313" key="3">
    <source>
        <dbReference type="Proteomes" id="UP001489509"/>
    </source>
</evidence>
<dbReference type="RefSeq" id="WP_178353067.1">
    <property type="nucleotide sequence ID" value="NZ_JBBMFD010000005.1"/>
</dbReference>
<accession>A0ABV1DYM6</accession>
<dbReference type="EMBL" id="JBBMFD010000005">
    <property type="protein sequence ID" value="MEQ2440140.1"/>
    <property type="molecule type" value="Genomic_DNA"/>
</dbReference>
<feature type="domain" description="YopX protein" evidence="1">
    <location>
        <begin position="51"/>
        <end position="136"/>
    </location>
</feature>
<dbReference type="Proteomes" id="UP001489509">
    <property type="component" value="Unassembled WGS sequence"/>
</dbReference>
<dbReference type="Gene3D" id="2.30.30.290">
    <property type="entry name" value="YopX-like domains"/>
    <property type="match status" value="1"/>
</dbReference>
<gene>
    <name evidence="2" type="ORF">WMO26_04800</name>
</gene>
<dbReference type="InterPro" id="IPR023385">
    <property type="entry name" value="YopX-like_C"/>
</dbReference>
<protein>
    <submittedName>
        <fullName evidence="2">YopX family protein</fullName>
    </submittedName>
</protein>